<dbReference type="InterPro" id="IPR011871">
    <property type="entry name" value="Fib_succ_major"/>
</dbReference>
<organism evidence="2">
    <name type="scientific">uncultured bacterium</name>
    <name type="common">gcode 4</name>
    <dbReference type="NCBI Taxonomy" id="1234023"/>
    <lineage>
        <taxon>Bacteria</taxon>
        <taxon>environmental samples</taxon>
    </lineage>
</organism>
<name>K2H240_9BACT</name>
<gene>
    <name evidence="2" type="ORF">ACD_2C00075G0002</name>
</gene>
<evidence type="ECO:0000313" key="2">
    <source>
        <dbReference type="EMBL" id="EKE29910.1"/>
    </source>
</evidence>
<protein>
    <recommendedName>
        <fullName evidence="1">Fibrobacter succinogenes major paralogous domain-containing protein</fullName>
    </recommendedName>
</protein>
<dbReference type="NCBIfam" id="TIGR02145">
    <property type="entry name" value="Fib_succ_major"/>
    <property type="match status" value="1"/>
</dbReference>
<dbReference type="AlphaFoldDB" id="K2H240"/>
<dbReference type="Pfam" id="PF09603">
    <property type="entry name" value="Fib_succ_major"/>
    <property type="match status" value="1"/>
</dbReference>
<feature type="domain" description="Fibrobacter succinogenes major paralogous" evidence="1">
    <location>
        <begin position="94"/>
        <end position="286"/>
    </location>
</feature>
<reference evidence="2" key="1">
    <citation type="journal article" date="2012" name="Science">
        <title>Fermentation, hydrogen, and sulfur metabolism in multiple uncultivated bacterial phyla.</title>
        <authorList>
            <person name="Wrighton K.C."/>
            <person name="Thomas B.C."/>
            <person name="Sharon I."/>
            <person name="Miller C.S."/>
            <person name="Castelle C.J."/>
            <person name="VerBerkmoes N.C."/>
            <person name="Wilkins M.J."/>
            <person name="Hettich R.L."/>
            <person name="Lipton M.S."/>
            <person name="Williams K.H."/>
            <person name="Long P.E."/>
            <person name="Banfield J.F."/>
        </authorList>
    </citation>
    <scope>NUCLEOTIDE SEQUENCE [LARGE SCALE GENOMIC DNA]</scope>
</reference>
<dbReference type="EMBL" id="AMFJ01000075">
    <property type="protein sequence ID" value="EKE29910.1"/>
    <property type="molecule type" value="Genomic_DNA"/>
</dbReference>
<proteinExistence type="predicted"/>
<accession>K2H240</accession>
<evidence type="ECO:0000259" key="1">
    <source>
        <dbReference type="Pfam" id="PF09603"/>
    </source>
</evidence>
<comment type="caution">
    <text evidence="2">The sequence shown here is derived from an EMBL/GenBank/DDBJ whole genome shotgun (WGS) entry which is preliminary data.</text>
</comment>
<sequence length="287" mass="33528">MQKMQAAYSWSNINTPIIQNTLSSSWNELIQIWIMLVKHTLWWNISSTINTSQLSQWRDIPWSNCTNDDYVFTTGSITYRWSWCNSVFWTWFEWWYKDNWSLGTVSLCYSYNSVSTPANCPIWDLSMSGNSKEKDWTIASWVSWTVNNIWWKFYTWSQASQADNACPTGWHLPSDQEWSILESALSPNCLDVNAENQWRCVSDWLGWLNNNLKTTSNNIVQALKIPLWGYRDANGSTFYDRGGSTSLWSSSASGSNAYRRYLNYNNIGVSRSTKDKLTWYPVRCLKN</sequence>